<accession>A0A0K1EC11</accession>
<protein>
    <submittedName>
        <fullName evidence="2">Dienelactone hydrolase</fullName>
    </submittedName>
</protein>
<reference evidence="2 3" key="1">
    <citation type="submission" date="2015-07" db="EMBL/GenBank/DDBJ databases">
        <title>Genome analysis of myxobacterium Chondromyces crocatus Cm c5 reveals a high potential for natural compound synthesis and the genetic basis for the loss of fruiting body formation.</title>
        <authorList>
            <person name="Zaburannyi N."/>
            <person name="Bunk B."/>
            <person name="Maier J."/>
            <person name="Overmann J."/>
            <person name="Mueller R."/>
        </authorList>
    </citation>
    <scope>NUCLEOTIDE SEQUENCE [LARGE SCALE GENOMIC DNA]</scope>
    <source>
        <strain evidence="2 3">Cm c5</strain>
    </source>
</reference>
<keyword evidence="3" id="KW-1185">Reference proteome</keyword>
<dbReference type="PATRIC" id="fig|52.7.peg.2763"/>
<dbReference type="PANTHER" id="PTHR22946:SF0">
    <property type="entry name" value="DIENELACTONE HYDROLASE DOMAIN-CONTAINING PROTEIN"/>
    <property type="match status" value="1"/>
</dbReference>
<name>A0A0K1EC11_CHOCO</name>
<dbReference type="GO" id="GO:0016787">
    <property type="term" value="F:hydrolase activity"/>
    <property type="evidence" value="ECO:0007669"/>
    <property type="project" value="UniProtKB-KW"/>
</dbReference>
<dbReference type="PANTHER" id="PTHR22946">
    <property type="entry name" value="DIENELACTONE HYDROLASE DOMAIN-CONTAINING PROTEIN-RELATED"/>
    <property type="match status" value="1"/>
</dbReference>
<dbReference type="InterPro" id="IPR050261">
    <property type="entry name" value="FrsA_esterase"/>
</dbReference>
<organism evidence="2 3">
    <name type="scientific">Chondromyces crocatus</name>
    <dbReference type="NCBI Taxonomy" id="52"/>
    <lineage>
        <taxon>Bacteria</taxon>
        <taxon>Pseudomonadati</taxon>
        <taxon>Myxococcota</taxon>
        <taxon>Polyangia</taxon>
        <taxon>Polyangiales</taxon>
        <taxon>Polyangiaceae</taxon>
        <taxon>Chondromyces</taxon>
    </lineage>
</organism>
<dbReference type="Pfam" id="PF01738">
    <property type="entry name" value="DLH"/>
    <property type="match status" value="1"/>
</dbReference>
<dbReference type="EMBL" id="CP012159">
    <property type="protein sequence ID" value="AKT38394.1"/>
    <property type="molecule type" value="Genomic_DNA"/>
</dbReference>
<dbReference type="Gene3D" id="3.40.50.1820">
    <property type="entry name" value="alpha/beta hydrolase"/>
    <property type="match status" value="1"/>
</dbReference>
<dbReference type="STRING" id="52.CMC5_025400"/>
<keyword evidence="2" id="KW-0378">Hydrolase</keyword>
<dbReference type="InterPro" id="IPR029058">
    <property type="entry name" value="AB_hydrolase_fold"/>
</dbReference>
<dbReference type="InterPro" id="IPR002925">
    <property type="entry name" value="Dienelactn_hydro"/>
</dbReference>
<dbReference type="OrthoDB" id="9787933at2"/>
<proteinExistence type="predicted"/>
<dbReference type="SUPFAM" id="SSF53474">
    <property type="entry name" value="alpha/beta-Hydrolases"/>
    <property type="match status" value="1"/>
</dbReference>
<dbReference type="Proteomes" id="UP000067626">
    <property type="component" value="Chromosome"/>
</dbReference>
<gene>
    <name evidence="2" type="ORF">CMC5_025400</name>
</gene>
<sequence>MAVRSEKLSYEGPGGSFEGVVAWDPAHEGRRPGVLVGHTWMGQGEMEAERAAALAELGYVGFAVDVYGKGRRATTPEEAGRLMGELNQDRQALQGRMAAALATLRGLAVVDAKRTAAMGYCLGGKCVLDLARSGSDVNGVVSIHGVFDAPPFPNAETITAKVLVLHGWDDPLATPEQTVALAKELSASKADWQIHAYGGAMHAFTARGLNEPSKGLAYHANAARRSWQATLNFFEELFG</sequence>
<feature type="domain" description="Dienelactone hydrolase" evidence="1">
    <location>
        <begin position="23"/>
        <end position="236"/>
    </location>
</feature>
<evidence type="ECO:0000313" key="2">
    <source>
        <dbReference type="EMBL" id="AKT38394.1"/>
    </source>
</evidence>
<dbReference type="RefSeq" id="WP_050430621.1">
    <property type="nucleotide sequence ID" value="NZ_CP012159.1"/>
</dbReference>
<evidence type="ECO:0000313" key="3">
    <source>
        <dbReference type="Proteomes" id="UP000067626"/>
    </source>
</evidence>
<dbReference type="KEGG" id="ccro:CMC5_025400"/>
<dbReference type="AlphaFoldDB" id="A0A0K1EC11"/>
<evidence type="ECO:0000259" key="1">
    <source>
        <dbReference type="Pfam" id="PF01738"/>
    </source>
</evidence>